<protein>
    <submittedName>
        <fullName evidence="2">(apollo) hypothetical protein</fullName>
    </submittedName>
</protein>
<dbReference type="EMBL" id="CAJQZP010000444">
    <property type="protein sequence ID" value="CAG4962097.1"/>
    <property type="molecule type" value="Genomic_DNA"/>
</dbReference>
<feature type="compositionally biased region" description="Basic and acidic residues" evidence="1">
    <location>
        <begin position="18"/>
        <end position="34"/>
    </location>
</feature>
<feature type="region of interest" description="Disordered" evidence="1">
    <location>
        <begin position="171"/>
        <end position="207"/>
    </location>
</feature>
<feature type="compositionally biased region" description="Basic and acidic residues" evidence="1">
    <location>
        <begin position="65"/>
        <end position="87"/>
    </location>
</feature>
<comment type="caution">
    <text evidence="2">The sequence shown here is derived from an EMBL/GenBank/DDBJ whole genome shotgun (WGS) entry which is preliminary data.</text>
</comment>
<dbReference type="PANTHER" id="PTHR47331:SF1">
    <property type="entry name" value="GAG-LIKE PROTEIN"/>
    <property type="match status" value="1"/>
</dbReference>
<dbReference type="Proteomes" id="UP000691718">
    <property type="component" value="Unassembled WGS sequence"/>
</dbReference>
<evidence type="ECO:0000313" key="3">
    <source>
        <dbReference type="Proteomes" id="UP000691718"/>
    </source>
</evidence>
<dbReference type="AlphaFoldDB" id="A0A8S3WIH6"/>
<gene>
    <name evidence="2" type="ORF">PAPOLLO_LOCUS6712</name>
</gene>
<evidence type="ECO:0000313" key="2">
    <source>
        <dbReference type="EMBL" id="CAG4962097.1"/>
    </source>
</evidence>
<proteinExistence type="predicted"/>
<feature type="compositionally biased region" description="Basic and acidic residues" evidence="1">
    <location>
        <begin position="178"/>
        <end position="207"/>
    </location>
</feature>
<dbReference type="PANTHER" id="PTHR47331">
    <property type="entry name" value="PHD-TYPE DOMAIN-CONTAINING PROTEIN"/>
    <property type="match status" value="1"/>
</dbReference>
<sequence length="389" mass="44665">MPPHVPGPVPQIRTRQVKCQDQKGSRLRQHHQEQQLRQILQALRPQRIPQRQRPRKLPTATTAASKDETTQKETAKKTPEDNPDKGVHGSATTLKPKGVSRRTRSTKTTSSSARRRELEAREELARMELKQAQAAAKLARIRLELAQCEDEDSVDEDQEDRTAQVQNWIETSVMEENNMGKHEQRGQHPPEEPNVKPEENSSTKKDTSEIQALTIALKEALTTRGGPVAQPKKGEKVNVCKNDPTWKMTKRKGTKTVEKQHRSSKITEKKYIPMDTELLEKAETLLLKRSQDNSFREDIKRLQQGKQLEGSSKLKRLDVVLEEGLLRLKGRVDAIQGVTRDYKRPIVLDSKDKTTQLIIEEFHRRFNHGNHATVMNEMRQRIWILGLRT</sequence>
<evidence type="ECO:0000256" key="1">
    <source>
        <dbReference type="SAM" id="MobiDB-lite"/>
    </source>
</evidence>
<keyword evidence="3" id="KW-1185">Reference proteome</keyword>
<dbReference type="OrthoDB" id="8958038at2759"/>
<organism evidence="2 3">
    <name type="scientific">Parnassius apollo</name>
    <name type="common">Apollo butterfly</name>
    <name type="synonym">Papilio apollo</name>
    <dbReference type="NCBI Taxonomy" id="110799"/>
    <lineage>
        <taxon>Eukaryota</taxon>
        <taxon>Metazoa</taxon>
        <taxon>Ecdysozoa</taxon>
        <taxon>Arthropoda</taxon>
        <taxon>Hexapoda</taxon>
        <taxon>Insecta</taxon>
        <taxon>Pterygota</taxon>
        <taxon>Neoptera</taxon>
        <taxon>Endopterygota</taxon>
        <taxon>Lepidoptera</taxon>
        <taxon>Glossata</taxon>
        <taxon>Ditrysia</taxon>
        <taxon>Papilionoidea</taxon>
        <taxon>Papilionidae</taxon>
        <taxon>Parnassiinae</taxon>
        <taxon>Parnassini</taxon>
        <taxon>Parnassius</taxon>
        <taxon>Parnassius</taxon>
    </lineage>
</organism>
<name>A0A8S3WIH6_PARAO</name>
<feature type="compositionally biased region" description="Low complexity" evidence="1">
    <location>
        <begin position="35"/>
        <end position="49"/>
    </location>
</feature>
<feature type="region of interest" description="Disordered" evidence="1">
    <location>
        <begin position="1"/>
        <end position="119"/>
    </location>
</feature>
<accession>A0A8S3WIH6</accession>
<reference evidence="2" key="1">
    <citation type="submission" date="2021-04" db="EMBL/GenBank/DDBJ databases">
        <authorList>
            <person name="Tunstrom K."/>
        </authorList>
    </citation>
    <scope>NUCLEOTIDE SEQUENCE</scope>
</reference>